<accession>I9DR62</accession>
<evidence type="ECO:0000256" key="2">
    <source>
        <dbReference type="PIRSR" id="PIRSR001238-1"/>
    </source>
</evidence>
<dbReference type="Proteomes" id="UP000035062">
    <property type="component" value="Unassembled WGS sequence"/>
</dbReference>
<dbReference type="RefSeq" id="WP_008984834.1">
    <property type="nucleotide sequence ID" value="NZ_AKKU01000017.1"/>
</dbReference>
<dbReference type="SUPFAM" id="SSF51338">
    <property type="entry name" value="Composite domain of metallo-dependent hydrolases"/>
    <property type="match status" value="1"/>
</dbReference>
<feature type="binding site" evidence="3">
    <location>
        <position position="97"/>
    </location>
    <ligand>
        <name>substrate</name>
    </ligand>
</feature>
<feature type="binding site" evidence="3">
    <location>
        <position position="225"/>
    </location>
    <ligand>
        <name>substrate</name>
    </ligand>
</feature>
<dbReference type="STRING" id="1195246.AGRI_09961"/>
<dbReference type="GO" id="GO:0006508">
    <property type="term" value="P:proteolysis"/>
    <property type="evidence" value="ECO:0007669"/>
    <property type="project" value="UniProtKB-KW"/>
</dbReference>
<reference evidence="6 7" key="1">
    <citation type="journal article" date="2012" name="J. Bacteriol.">
        <title>Genome Sequence of Pectin-Degrading Alishewanella agri, Isolated from Landfill Soil.</title>
        <authorList>
            <person name="Kim J."/>
            <person name="Jung J."/>
            <person name="Sung J.S."/>
            <person name="Chun J."/>
            <person name="Park W."/>
        </authorList>
    </citation>
    <scope>NUCLEOTIDE SEQUENCE [LARGE SCALE GENOMIC DNA]</scope>
    <source>
        <strain evidence="6 7">BL06</strain>
    </source>
</reference>
<comment type="similarity">
    <text evidence="1">Belongs to the peptidase M38 family.</text>
</comment>
<feature type="binding site" evidence="4">
    <location>
        <position position="283"/>
    </location>
    <ligand>
        <name>Zn(2+)</name>
        <dbReference type="ChEBI" id="CHEBI:29105"/>
        <label>1</label>
        <note>catalytic</note>
    </ligand>
</feature>
<dbReference type="SUPFAM" id="SSF51556">
    <property type="entry name" value="Metallo-dependent hydrolases"/>
    <property type="match status" value="1"/>
</dbReference>
<dbReference type="NCBIfam" id="TIGR01975">
    <property type="entry name" value="isoAsp_dipep"/>
    <property type="match status" value="1"/>
</dbReference>
<evidence type="ECO:0000256" key="1">
    <source>
        <dbReference type="PIRNR" id="PIRNR001238"/>
    </source>
</evidence>
<dbReference type="EC" id="3.4.19.-" evidence="1"/>
<comment type="caution">
    <text evidence="6">The sequence shown here is derived from an EMBL/GenBank/DDBJ whole genome shotgun (WGS) entry which is preliminary data.</text>
</comment>
<keyword evidence="1 6" id="KW-0378">Hydrolase</keyword>
<comment type="PTM">
    <text evidence="1">Carboxylation allows a single lysine to coordinate two zinc ions.</text>
</comment>
<dbReference type="GO" id="GO:0008798">
    <property type="term" value="F:beta-aspartyl-peptidase activity"/>
    <property type="evidence" value="ECO:0007669"/>
    <property type="project" value="InterPro"/>
</dbReference>
<feature type="active site" description="Proton acceptor" evidence="2">
    <location>
        <position position="283"/>
    </location>
</feature>
<evidence type="ECO:0000256" key="4">
    <source>
        <dbReference type="PIRSR" id="PIRSR001238-3"/>
    </source>
</evidence>
<feature type="binding site" evidence="4">
    <location>
        <position position="61"/>
    </location>
    <ligand>
        <name>Zn(2+)</name>
        <dbReference type="ChEBI" id="CHEBI:29105"/>
        <label>1</label>
        <note>catalytic</note>
    </ligand>
</feature>
<dbReference type="InterPro" id="IPR050378">
    <property type="entry name" value="Metallo-dep_Hydrolases_sf"/>
</dbReference>
<dbReference type="InterPro" id="IPR032466">
    <property type="entry name" value="Metal_Hydrolase"/>
</dbReference>
<dbReference type="PIRSF" id="PIRSF001238">
    <property type="entry name" value="IadA"/>
    <property type="match status" value="1"/>
</dbReference>
<feature type="binding site" evidence="4">
    <location>
        <position position="222"/>
    </location>
    <ligand>
        <name>Zn(2+)</name>
        <dbReference type="ChEBI" id="CHEBI:29105"/>
        <label>2</label>
        <note>catalytic</note>
    </ligand>
</feature>
<keyword evidence="1 4" id="KW-0479">Metal-binding</keyword>
<dbReference type="GO" id="GO:0046872">
    <property type="term" value="F:metal ion binding"/>
    <property type="evidence" value="ECO:0007669"/>
    <property type="project" value="UniProtKB-KW"/>
</dbReference>
<dbReference type="InterPro" id="IPR006680">
    <property type="entry name" value="Amidohydro-rel"/>
</dbReference>
<dbReference type="GO" id="GO:0008237">
    <property type="term" value="F:metallopeptidase activity"/>
    <property type="evidence" value="ECO:0007669"/>
    <property type="project" value="UniProtKB-KW"/>
</dbReference>
<name>I9DR62_9ALTE</name>
<dbReference type="Gene3D" id="2.30.40.10">
    <property type="entry name" value="Urease, subunit C, domain 1"/>
    <property type="match status" value="1"/>
</dbReference>
<feature type="binding site" evidence="3">
    <location>
        <position position="161"/>
    </location>
    <ligand>
        <name>substrate</name>
    </ligand>
</feature>
<organism evidence="6 7">
    <name type="scientific">Alishewanella agri BL06</name>
    <dbReference type="NCBI Taxonomy" id="1195246"/>
    <lineage>
        <taxon>Bacteria</taxon>
        <taxon>Pseudomonadati</taxon>
        <taxon>Pseudomonadota</taxon>
        <taxon>Gammaproteobacteria</taxon>
        <taxon>Alteromonadales</taxon>
        <taxon>Alteromonadaceae</taxon>
        <taxon>Alishewanella</taxon>
    </lineage>
</organism>
<dbReference type="Gene3D" id="3.20.20.140">
    <property type="entry name" value="Metal-dependent hydrolases"/>
    <property type="match status" value="1"/>
</dbReference>
<feature type="binding site" evidence="3">
    <location>
        <position position="128"/>
    </location>
    <ligand>
        <name>substrate</name>
    </ligand>
</feature>
<keyword evidence="7" id="KW-1185">Reference proteome</keyword>
<sequence>MLTQIIGGICYSPEPLGQQDVWVAGQSVMALGNQDLRGSLVQQVDASDCYVVPGLVDSLAHIIGGGGEGGFRTRTTELKTADAIAAGVTTLVGVLGTDAITRTLTNLLAKAQAINEEGLTCYCHTGSYQIPAKTLFADTMDDLVLIDKFIGVGEVAIADHRSSQPTYQELARLASQARVGGMLSGKAGIVSVHVGPAAAGLELLWQVVAQSDIPRTQFYPTHINRNQSLLEQGWQWLQQGGWIDLTTSCTPEDLAQGEIKCAAALQQAWQRGLDLSRLTFSSDANASLPFFNAAGDFIGLGEGKIQSLYQEMVDAVRLGVPLEHALRAVTLNPATVLKLPHKGRLAVKADADILLIDKASLQLRAVMAKGRWLWSDGRVAVERSSLFFD</sequence>
<evidence type="ECO:0000259" key="5">
    <source>
        <dbReference type="Pfam" id="PF01979"/>
    </source>
</evidence>
<dbReference type="PATRIC" id="fig|1195246.3.peg.1965"/>
<protein>
    <recommendedName>
        <fullName evidence="1">Isoaspartyl dipeptidase</fullName>
        <ecNumber evidence="1">3.4.19.-</ecNumber>
    </recommendedName>
</protein>
<evidence type="ECO:0000313" key="6">
    <source>
        <dbReference type="EMBL" id="EIW88530.1"/>
    </source>
</evidence>
<dbReference type="GO" id="GO:0005737">
    <property type="term" value="C:cytoplasm"/>
    <property type="evidence" value="ECO:0007669"/>
    <property type="project" value="UniProtKB-SubCell"/>
</dbReference>
<dbReference type="EMBL" id="AKKU01000017">
    <property type="protein sequence ID" value="EIW88530.1"/>
    <property type="molecule type" value="Genomic_DNA"/>
</dbReference>
<evidence type="ECO:0000256" key="3">
    <source>
        <dbReference type="PIRSR" id="PIRSR001238-2"/>
    </source>
</evidence>
<keyword evidence="1 4" id="KW-0862">Zinc</keyword>
<keyword evidence="1" id="KW-0645">Protease</keyword>
<comment type="subcellular location">
    <subcellularLocation>
        <location evidence="1">Cytoplasm</location>
    </subcellularLocation>
</comment>
<evidence type="ECO:0000313" key="7">
    <source>
        <dbReference type="Proteomes" id="UP000035062"/>
    </source>
</evidence>
<comment type="cofactor">
    <cofactor evidence="1 4">
        <name>Zn(2+)</name>
        <dbReference type="ChEBI" id="CHEBI:29105"/>
    </cofactor>
    <text evidence="1 4">Binds 2 Zn(2+) ions per subunit.</text>
</comment>
<dbReference type="GO" id="GO:0016810">
    <property type="term" value="F:hydrolase activity, acting on carbon-nitrogen (but not peptide) bonds"/>
    <property type="evidence" value="ECO:0007669"/>
    <property type="project" value="InterPro"/>
</dbReference>
<dbReference type="PANTHER" id="PTHR11647">
    <property type="entry name" value="HYDRANTOINASE/DIHYDROPYRIMIDINASE FAMILY MEMBER"/>
    <property type="match status" value="1"/>
</dbReference>
<dbReference type="eggNOG" id="COG0044">
    <property type="taxonomic scope" value="Bacteria"/>
</dbReference>
<feature type="binding site" evidence="4">
    <location>
        <position position="193"/>
    </location>
    <ligand>
        <name>Zn(2+)</name>
        <dbReference type="ChEBI" id="CHEBI:29105"/>
        <label>2</label>
        <note>catalytic</note>
    </ligand>
</feature>
<gene>
    <name evidence="6" type="ORF">AGRI_09961</name>
</gene>
<keyword evidence="1" id="KW-0482">Metalloprotease</keyword>
<feature type="domain" description="Amidohydrolase-related" evidence="5">
    <location>
        <begin position="264"/>
        <end position="372"/>
    </location>
</feature>
<dbReference type="InterPro" id="IPR011059">
    <property type="entry name" value="Metal-dep_hydrolase_composite"/>
</dbReference>
<feature type="binding site" evidence="3">
    <location>
        <position position="287"/>
    </location>
    <ligand>
        <name>substrate</name>
    </ligand>
</feature>
<comment type="function">
    <text evidence="1">Catalyzes the hydrolytic cleavage of a subset of L-isoaspartyl (L-beta-aspartyl) dipeptides. Used to degrade proteins damaged by L-isoaspartyl residues formation.</text>
</comment>
<dbReference type="InterPro" id="IPR010229">
    <property type="entry name" value="Pept_M38_dipep"/>
</dbReference>
<dbReference type="Pfam" id="PF01979">
    <property type="entry name" value="Amidohydro_1"/>
    <property type="match status" value="1"/>
</dbReference>
<dbReference type="PANTHER" id="PTHR11647:SF1">
    <property type="entry name" value="COLLAPSIN RESPONSE MEDIATOR PROTEIN"/>
    <property type="match status" value="1"/>
</dbReference>
<feature type="binding site" evidence="3">
    <location>
        <begin position="66"/>
        <end position="68"/>
    </location>
    <ligand>
        <name>substrate</name>
    </ligand>
</feature>
<dbReference type="AlphaFoldDB" id="I9DR62"/>
<proteinExistence type="inferred from homology"/>